<name>A0A2R7Y369_9CREN</name>
<dbReference type="PANTHER" id="PTHR35804:SF1">
    <property type="entry name" value="LYSINE EXPORTER LYSO"/>
    <property type="match status" value="1"/>
</dbReference>
<organism evidence="2 3">
    <name type="scientific">Zestosphaera tikiterensis</name>
    <dbReference type="NCBI Taxonomy" id="1973259"/>
    <lineage>
        <taxon>Archaea</taxon>
        <taxon>Thermoproteota</taxon>
        <taxon>Thermoprotei</taxon>
        <taxon>Desulfurococcales</taxon>
        <taxon>Desulfurococcaceae</taxon>
        <taxon>Zestosphaera</taxon>
    </lineage>
</organism>
<feature type="transmembrane region" description="Helical" evidence="1">
    <location>
        <begin position="70"/>
        <end position="93"/>
    </location>
</feature>
<feature type="transmembrane region" description="Helical" evidence="1">
    <location>
        <begin position="12"/>
        <end position="32"/>
    </location>
</feature>
<dbReference type="InterPro" id="IPR005642">
    <property type="entry name" value="LysO"/>
</dbReference>
<dbReference type="PANTHER" id="PTHR35804">
    <property type="entry name" value="LYSINE EXPORTER LYSO"/>
    <property type="match status" value="1"/>
</dbReference>
<dbReference type="Pfam" id="PF03956">
    <property type="entry name" value="Lys_export"/>
    <property type="match status" value="1"/>
</dbReference>
<gene>
    <name evidence="2" type="ORF">B7O98_08385</name>
</gene>
<sequence>MSGRDLRFLKKPLSVLLTLGLGVLVGSYLSLTSAVDDFINYLLLALIFAAGVLIGYDLESSLIELRRNVSYLLLPVATTLGSITSGLLIHLITNAPLNYVLATVAGMGWYTFTGSYIAALNPYYGFIAYTSNILREVYTFLTYHVLHRRLGIKAIAAGGATTMDTTLPLIMSVGGSKAGVMAFLHGFIITLLVPVIVPALAHLNT</sequence>
<feature type="transmembrane region" description="Helical" evidence="1">
    <location>
        <begin position="180"/>
        <end position="201"/>
    </location>
</feature>
<proteinExistence type="predicted"/>
<keyword evidence="1" id="KW-0472">Membrane</keyword>
<evidence type="ECO:0000313" key="3">
    <source>
        <dbReference type="Proteomes" id="UP000244093"/>
    </source>
</evidence>
<comment type="caution">
    <text evidence="2">The sequence shown here is derived from an EMBL/GenBank/DDBJ whole genome shotgun (WGS) entry which is preliminary data.</text>
</comment>
<dbReference type="AlphaFoldDB" id="A0A2R7Y369"/>
<evidence type="ECO:0000313" key="2">
    <source>
        <dbReference type="EMBL" id="PUA31807.1"/>
    </source>
</evidence>
<keyword evidence="1" id="KW-1133">Transmembrane helix</keyword>
<dbReference type="EMBL" id="NBVN01000006">
    <property type="protein sequence ID" value="PUA31807.1"/>
    <property type="molecule type" value="Genomic_DNA"/>
</dbReference>
<dbReference type="GO" id="GO:0015661">
    <property type="term" value="F:L-lysine efflux transmembrane transporter activity"/>
    <property type="evidence" value="ECO:0007669"/>
    <property type="project" value="InterPro"/>
</dbReference>
<keyword evidence="1" id="KW-0812">Transmembrane</keyword>
<feature type="transmembrane region" description="Helical" evidence="1">
    <location>
        <begin position="38"/>
        <end position="58"/>
    </location>
</feature>
<evidence type="ECO:0000256" key="1">
    <source>
        <dbReference type="SAM" id="Phobius"/>
    </source>
</evidence>
<protein>
    <recommendedName>
        <fullName evidence="4">Lysine exporter LysO family protein</fullName>
    </recommendedName>
</protein>
<accession>A0A2R7Y369</accession>
<dbReference type="Proteomes" id="UP000244093">
    <property type="component" value="Unassembled WGS sequence"/>
</dbReference>
<dbReference type="GO" id="GO:0005886">
    <property type="term" value="C:plasma membrane"/>
    <property type="evidence" value="ECO:0007669"/>
    <property type="project" value="TreeGrafter"/>
</dbReference>
<feature type="transmembrane region" description="Helical" evidence="1">
    <location>
        <begin position="99"/>
        <end position="119"/>
    </location>
</feature>
<evidence type="ECO:0008006" key="4">
    <source>
        <dbReference type="Google" id="ProtNLM"/>
    </source>
</evidence>
<reference evidence="2 3" key="1">
    <citation type="journal article" date="2018" name="Syst. Appl. Microbiol.">
        <title>A new symbiotic nanoarchaeote (Candidatus Nanoclepta minutus) and its host (Zestosphaera tikiterensis gen. nov., sp. nov.) from a New Zealand hot spring.</title>
        <authorList>
            <person name="St John E."/>
            <person name="Liu Y."/>
            <person name="Podar M."/>
            <person name="Stott M.B."/>
            <person name="Meneghin J."/>
            <person name="Chen Z."/>
            <person name="Lagutin K."/>
            <person name="Mitchell K."/>
            <person name="Reysenbach A.L."/>
        </authorList>
    </citation>
    <scope>NUCLEOTIDE SEQUENCE [LARGE SCALE GENOMIC DNA]</scope>
    <source>
        <strain evidence="2">NZ3</strain>
    </source>
</reference>